<dbReference type="EMBL" id="LKAM01000001">
    <property type="protein sequence ID" value="KUM50401.1"/>
    <property type="molecule type" value="Genomic_DNA"/>
</dbReference>
<sequence>MDGFSGYNQTRIRSQDQYKIAFTTSRGHSRITSCHLDSIMLEPHSSEPCLTVSMTWFIFSLETSTTSLLS</sequence>
<protein>
    <submittedName>
        <fullName evidence="1">Uncharacterized protein</fullName>
    </submittedName>
</protein>
<organism evidence="1">
    <name type="scientific">Picea glauca</name>
    <name type="common">White spruce</name>
    <name type="synonym">Pinus glauca</name>
    <dbReference type="NCBI Taxonomy" id="3330"/>
    <lineage>
        <taxon>Eukaryota</taxon>
        <taxon>Viridiplantae</taxon>
        <taxon>Streptophyta</taxon>
        <taxon>Embryophyta</taxon>
        <taxon>Tracheophyta</taxon>
        <taxon>Spermatophyta</taxon>
        <taxon>Pinopsida</taxon>
        <taxon>Pinidae</taxon>
        <taxon>Conifers I</taxon>
        <taxon>Pinales</taxon>
        <taxon>Pinaceae</taxon>
        <taxon>Picea</taxon>
    </lineage>
</organism>
<name>A0A101M3J0_PICGL</name>
<accession>A0A101M3J0</accession>
<comment type="caution">
    <text evidence="1">The sequence shown here is derived from an EMBL/GenBank/DDBJ whole genome shotgun (WGS) entry which is preliminary data.</text>
</comment>
<evidence type="ECO:0000313" key="1">
    <source>
        <dbReference type="EMBL" id="KUM50401.1"/>
    </source>
</evidence>
<keyword evidence="1" id="KW-0496">Mitochondrion</keyword>
<gene>
    <name evidence="1" type="ORF">ABT39_MTgene244</name>
</gene>
<proteinExistence type="predicted"/>
<geneLocation type="mitochondrion" evidence="1"/>
<dbReference type="AlphaFoldDB" id="A0A101M3J0"/>
<reference evidence="1" key="1">
    <citation type="journal article" date="2015" name="Genome Biol. Evol.">
        <title>Organellar Genomes of White Spruce (Picea glauca): Assembly and Annotation.</title>
        <authorList>
            <person name="Jackman S.D."/>
            <person name="Warren R.L."/>
            <person name="Gibb E.A."/>
            <person name="Vandervalk B.P."/>
            <person name="Mohamadi H."/>
            <person name="Chu J."/>
            <person name="Raymond A."/>
            <person name="Pleasance S."/>
            <person name="Coope R."/>
            <person name="Wildung M.R."/>
            <person name="Ritland C.E."/>
            <person name="Bousquet J."/>
            <person name="Jones S.J."/>
            <person name="Bohlmann J."/>
            <person name="Birol I."/>
        </authorList>
    </citation>
    <scope>NUCLEOTIDE SEQUENCE [LARGE SCALE GENOMIC DNA]</scope>
    <source>
        <tissue evidence="1">Flushing bud</tissue>
    </source>
</reference>